<dbReference type="Proteomes" id="UP000198781">
    <property type="component" value="Unassembled WGS sequence"/>
</dbReference>
<keyword evidence="3" id="KW-1185">Reference proteome</keyword>
<gene>
    <name evidence="2" type="ORF">SAMN05192589_11369</name>
</gene>
<protein>
    <submittedName>
        <fullName evidence="2">Cysteine-rich CWC</fullName>
    </submittedName>
</protein>
<evidence type="ECO:0000313" key="2">
    <source>
        <dbReference type="EMBL" id="SDE18479.1"/>
    </source>
</evidence>
<evidence type="ECO:0000256" key="1">
    <source>
        <dbReference type="SAM" id="MobiDB-lite"/>
    </source>
</evidence>
<dbReference type="AlphaFoldDB" id="A0A1G7AUG5"/>
<feature type="region of interest" description="Disordered" evidence="1">
    <location>
        <begin position="1"/>
        <end position="33"/>
    </location>
</feature>
<accession>A0A1G7AUG5</accession>
<reference evidence="2 3" key="1">
    <citation type="submission" date="2016-10" db="EMBL/GenBank/DDBJ databases">
        <authorList>
            <person name="de Groot N.N."/>
        </authorList>
    </citation>
    <scope>NUCLEOTIDE SEQUENCE [LARGE SCALE GENOMIC DNA]</scope>
    <source>
        <strain evidence="2 3">DSM 16619</strain>
    </source>
</reference>
<dbReference type="EMBL" id="FMZC01000013">
    <property type="protein sequence ID" value="SDE18479.1"/>
    <property type="molecule type" value="Genomic_DNA"/>
</dbReference>
<organism evidence="2 3">
    <name type="scientific">Paracidovorax valerianellae</name>
    <dbReference type="NCBI Taxonomy" id="187868"/>
    <lineage>
        <taxon>Bacteria</taxon>
        <taxon>Pseudomonadati</taxon>
        <taxon>Pseudomonadota</taxon>
        <taxon>Betaproteobacteria</taxon>
        <taxon>Burkholderiales</taxon>
        <taxon>Comamonadaceae</taxon>
        <taxon>Paracidovorax</taxon>
    </lineage>
</organism>
<dbReference type="Pfam" id="PF14375">
    <property type="entry name" value="Cys_rich_CWC"/>
    <property type="match status" value="1"/>
</dbReference>
<evidence type="ECO:0000313" key="3">
    <source>
        <dbReference type="Proteomes" id="UP000198781"/>
    </source>
</evidence>
<name>A0A1G7AUG5_9BURK</name>
<proteinExistence type="predicted"/>
<dbReference type="STRING" id="187868.SAMN05192589_11369"/>
<sequence length="104" mass="10098">MHSPVRHPGSPAGPTLAPSPDAMTAAPPAPPAVDPSRCPLCGLRNGCAIEAGAPAADCWCMAAPVSPEALARLAPAQRGIACLCPACAAGTSVSSHGDAPVAPI</sequence>
<dbReference type="InterPro" id="IPR032720">
    <property type="entry name" value="Cys_rich_CWC"/>
</dbReference>